<name>A0A7J6DF65_9TELE</name>
<protein>
    <submittedName>
        <fullName evidence="2">Uncharacterized protein</fullName>
    </submittedName>
</protein>
<sequence>MCAAIPYKGETQQHPHRKWNLPCRRQVGRTSLFLQMSWENPFAFQMEIESFPKILPEDDSVSITASGDMSDDDEEEEDEESPGYQLGVEVQQTAAGGTTLHEVDWALIGRLLFLPRLDGKFLVPTTSTVHQALPPFQDCMDDLTKYWERPLLSRVPVYGFSSLDMAGMQERGWSHMPSMEASLAGHLDPRSAVGLSTIAPKLPQRSDHFSASIFEKIYKSSTQTGRATNAITLLLAYITELEEEMTGALTQGNDVIELWTEIRTVTDLTLRSSRCLAQSTGRTKLCIESASAARERGGNNGDRSLAL</sequence>
<reference evidence="2 3" key="1">
    <citation type="submission" date="2020-04" db="EMBL/GenBank/DDBJ databases">
        <title>Chromosome-level genome assembly of a cyprinid fish Onychostoma macrolepis by integration of Nanopore Sequencing, Bionano and Hi-C technology.</title>
        <authorList>
            <person name="Wang D."/>
        </authorList>
    </citation>
    <scope>NUCLEOTIDE SEQUENCE [LARGE SCALE GENOMIC DNA]</scope>
    <source>
        <strain evidence="2">SWU-2019</strain>
        <tissue evidence="2">Muscle</tissue>
    </source>
</reference>
<comment type="caution">
    <text evidence="2">The sequence shown here is derived from an EMBL/GenBank/DDBJ whole genome shotgun (WGS) entry which is preliminary data.</text>
</comment>
<gene>
    <name evidence="2" type="ORF">G5714_000027</name>
</gene>
<evidence type="ECO:0000313" key="3">
    <source>
        <dbReference type="Proteomes" id="UP000579812"/>
    </source>
</evidence>
<evidence type="ECO:0000313" key="2">
    <source>
        <dbReference type="EMBL" id="KAF4117976.1"/>
    </source>
</evidence>
<dbReference type="EMBL" id="JAAMOB010000001">
    <property type="protein sequence ID" value="KAF4117976.1"/>
    <property type="molecule type" value="Genomic_DNA"/>
</dbReference>
<evidence type="ECO:0000256" key="1">
    <source>
        <dbReference type="SAM" id="MobiDB-lite"/>
    </source>
</evidence>
<dbReference type="AlphaFoldDB" id="A0A7J6DF65"/>
<feature type="compositionally biased region" description="Acidic residues" evidence="1">
    <location>
        <begin position="69"/>
        <end position="81"/>
    </location>
</feature>
<proteinExistence type="predicted"/>
<keyword evidence="3" id="KW-1185">Reference proteome</keyword>
<accession>A0A7J6DF65</accession>
<feature type="region of interest" description="Disordered" evidence="1">
    <location>
        <begin position="61"/>
        <end position="85"/>
    </location>
</feature>
<dbReference type="Proteomes" id="UP000579812">
    <property type="component" value="Unassembled WGS sequence"/>
</dbReference>
<organism evidence="2 3">
    <name type="scientific">Onychostoma macrolepis</name>
    <dbReference type="NCBI Taxonomy" id="369639"/>
    <lineage>
        <taxon>Eukaryota</taxon>
        <taxon>Metazoa</taxon>
        <taxon>Chordata</taxon>
        <taxon>Craniata</taxon>
        <taxon>Vertebrata</taxon>
        <taxon>Euteleostomi</taxon>
        <taxon>Actinopterygii</taxon>
        <taxon>Neopterygii</taxon>
        <taxon>Teleostei</taxon>
        <taxon>Ostariophysi</taxon>
        <taxon>Cypriniformes</taxon>
        <taxon>Cyprinidae</taxon>
        <taxon>Acrossocheilinae</taxon>
        <taxon>Onychostoma</taxon>
    </lineage>
</organism>